<dbReference type="InterPro" id="IPR018389">
    <property type="entry name" value="DctP_fam"/>
</dbReference>
<dbReference type="PANTHER" id="PTHR33376:SF4">
    <property type="entry name" value="SIALIC ACID-BINDING PERIPLASMIC PROTEIN SIAP"/>
    <property type="match status" value="1"/>
</dbReference>
<evidence type="ECO:0000256" key="3">
    <source>
        <dbReference type="ARBA" id="ARBA00022448"/>
    </source>
</evidence>
<evidence type="ECO:0000256" key="5">
    <source>
        <dbReference type="SAM" id="SignalP"/>
    </source>
</evidence>
<dbReference type="OrthoDB" id="9794826at2"/>
<dbReference type="InterPro" id="IPR004682">
    <property type="entry name" value="TRAP_DctP"/>
</dbReference>
<dbReference type="CDD" id="cd13603">
    <property type="entry name" value="PBP2_TRAP_Siap_TeaA_like"/>
    <property type="match status" value="1"/>
</dbReference>
<dbReference type="Pfam" id="PF03480">
    <property type="entry name" value="DctP"/>
    <property type="match status" value="1"/>
</dbReference>
<dbReference type="PIRSF" id="PIRSF006470">
    <property type="entry name" value="DctB"/>
    <property type="match status" value="1"/>
</dbReference>
<dbReference type="HOGENOM" id="CLU_036176_1_3_4"/>
<dbReference type="Gene3D" id="3.40.190.170">
    <property type="entry name" value="Bacterial extracellular solute-binding protein, family 7"/>
    <property type="match status" value="1"/>
</dbReference>
<keyword evidence="7" id="KW-1185">Reference proteome</keyword>
<keyword evidence="3" id="KW-0813">Transport</keyword>
<feature type="signal peptide" evidence="5">
    <location>
        <begin position="1"/>
        <end position="23"/>
    </location>
</feature>
<dbReference type="PANTHER" id="PTHR33376">
    <property type="match status" value="1"/>
</dbReference>
<evidence type="ECO:0000256" key="1">
    <source>
        <dbReference type="ARBA" id="ARBA00004196"/>
    </source>
</evidence>
<keyword evidence="6" id="KW-0675">Receptor</keyword>
<sequence length="333" mass="35961">MPNFIKTAAVAVAAALACAVAGAADFSAQTIRLAHTAAVSHAHHEAALQFAKNVSERTGGKVKVEVYPAGELGDQPALAEQVTLGALDSAVVSLGNLAMYSKKLNAMTAPFLFKDYDHAHRTIDAFVMPWMNEGLAQHDAVGLSMFDYGFRQTTTKGVPVNSAADLKGVKIRVPPATGLLAAFDAVGANTQKIAYSELYTSLKQGVVTGEENPVFTILADSLFETQDELALTNHYFDCQVLLFNKMFLEGLQPELQAILKEEAVKAQNLTRDRISHGEAAVIEELKKKGMHVTNPDRDSFVKLMKPAYDKIGELAGKDEMKKLLDAVEANRAK</sequence>
<feature type="chain" id="PRO_5003850231" evidence="5">
    <location>
        <begin position="24"/>
        <end position="333"/>
    </location>
</feature>
<protein>
    <submittedName>
        <fullName evidence="6">DctP family TRAP transporter solute receptor</fullName>
    </submittedName>
</protein>
<dbReference type="RefSeq" id="WP_005436804.1">
    <property type="nucleotide sequence ID" value="NZ_JH815520.1"/>
</dbReference>
<dbReference type="InterPro" id="IPR038404">
    <property type="entry name" value="TRAP_DctP_sf"/>
</dbReference>
<evidence type="ECO:0000313" key="7">
    <source>
        <dbReference type="Proteomes" id="UP000005835"/>
    </source>
</evidence>
<comment type="caution">
    <text evidence="6">The sequence shown here is derived from an EMBL/GenBank/DDBJ whole genome shotgun (WGS) entry which is preliminary data.</text>
</comment>
<dbReference type="GO" id="GO:0030288">
    <property type="term" value="C:outer membrane-bounded periplasmic space"/>
    <property type="evidence" value="ECO:0007669"/>
    <property type="project" value="InterPro"/>
</dbReference>
<reference evidence="6 7" key="1">
    <citation type="submission" date="2012-05" db="EMBL/GenBank/DDBJ databases">
        <title>The Genome Sequence of Sutterella wadsworthensis 2_1_59BFAA.</title>
        <authorList>
            <consortium name="The Broad Institute Genome Sequencing Platform"/>
            <person name="Earl A."/>
            <person name="Ward D."/>
            <person name="Feldgarden M."/>
            <person name="Gevers D."/>
            <person name="Daigneault M."/>
            <person name="Strauss J."/>
            <person name="Allen-Vercoe E."/>
            <person name="Walker B."/>
            <person name="Young S.K."/>
            <person name="Zeng Q."/>
            <person name="Gargeya S."/>
            <person name="Fitzgerald M."/>
            <person name="Haas B."/>
            <person name="Abouelleil A."/>
            <person name="Alvarado L."/>
            <person name="Arachchi H.M."/>
            <person name="Berlin A.M."/>
            <person name="Chapman S.B."/>
            <person name="Goldberg J."/>
            <person name="Griggs A."/>
            <person name="Gujja S."/>
            <person name="Hansen M."/>
            <person name="Howarth C."/>
            <person name="Imamovic A."/>
            <person name="Larimer J."/>
            <person name="McCowen C."/>
            <person name="Montmayeur A."/>
            <person name="Murphy C."/>
            <person name="Neiman D."/>
            <person name="Pearson M."/>
            <person name="Priest M."/>
            <person name="Roberts A."/>
            <person name="Saif S."/>
            <person name="Shea T."/>
            <person name="Sisk P."/>
            <person name="Sykes S."/>
            <person name="Wortman J."/>
            <person name="Nusbaum C."/>
            <person name="Birren B."/>
        </authorList>
    </citation>
    <scope>NUCLEOTIDE SEQUENCE [LARGE SCALE GENOMIC DNA]</scope>
    <source>
        <strain evidence="6 7">2_1_59BFAA</strain>
    </source>
</reference>
<dbReference type="EMBL" id="ADMG01000046">
    <property type="protein sequence ID" value="EKB30334.1"/>
    <property type="molecule type" value="Genomic_DNA"/>
</dbReference>
<evidence type="ECO:0000313" key="6">
    <source>
        <dbReference type="EMBL" id="EKB30334.1"/>
    </source>
</evidence>
<evidence type="ECO:0000256" key="4">
    <source>
        <dbReference type="ARBA" id="ARBA00022729"/>
    </source>
</evidence>
<dbReference type="PATRIC" id="fig|742823.3.peg.2078"/>
<dbReference type="NCBIfam" id="TIGR00787">
    <property type="entry name" value="dctP"/>
    <property type="match status" value="1"/>
</dbReference>
<dbReference type="STRING" id="742823.HMPREF9465_02071"/>
<comment type="similarity">
    <text evidence="2">Belongs to the bacterial solute-binding protein 7 family.</text>
</comment>
<dbReference type="GO" id="GO:0055085">
    <property type="term" value="P:transmembrane transport"/>
    <property type="evidence" value="ECO:0007669"/>
    <property type="project" value="InterPro"/>
</dbReference>
<keyword evidence="4 5" id="KW-0732">Signal</keyword>
<dbReference type="NCBIfam" id="NF037995">
    <property type="entry name" value="TRAP_S1"/>
    <property type="match status" value="1"/>
</dbReference>
<gene>
    <name evidence="6" type="ORF">HMPREF9465_02071</name>
</gene>
<evidence type="ECO:0000256" key="2">
    <source>
        <dbReference type="ARBA" id="ARBA00009023"/>
    </source>
</evidence>
<comment type="subcellular location">
    <subcellularLocation>
        <location evidence="1">Cell envelope</location>
    </subcellularLocation>
</comment>
<organism evidence="6 7">
    <name type="scientific">Sutterella wadsworthensis 2_1_59BFAA</name>
    <dbReference type="NCBI Taxonomy" id="742823"/>
    <lineage>
        <taxon>Bacteria</taxon>
        <taxon>Pseudomonadati</taxon>
        <taxon>Pseudomonadota</taxon>
        <taxon>Betaproteobacteria</taxon>
        <taxon>Burkholderiales</taxon>
        <taxon>Sutterellaceae</taxon>
        <taxon>Sutterella</taxon>
    </lineage>
</organism>
<accession>K1KF43</accession>
<dbReference type="AlphaFoldDB" id="K1KF43"/>
<name>K1KF43_9BURK</name>
<dbReference type="eggNOG" id="COG1638">
    <property type="taxonomic scope" value="Bacteria"/>
</dbReference>
<dbReference type="Proteomes" id="UP000005835">
    <property type="component" value="Unassembled WGS sequence"/>
</dbReference>
<dbReference type="PROSITE" id="PS51257">
    <property type="entry name" value="PROKAR_LIPOPROTEIN"/>
    <property type="match status" value="1"/>
</dbReference>
<proteinExistence type="inferred from homology"/>